<dbReference type="AlphaFoldDB" id="A0A934WTB0"/>
<organism evidence="2 3">
    <name type="scientific">Ruminococcus difficilis</name>
    <dbReference type="NCBI Taxonomy" id="2763069"/>
    <lineage>
        <taxon>Bacteria</taxon>
        <taxon>Bacillati</taxon>
        <taxon>Bacillota</taxon>
        <taxon>Clostridia</taxon>
        <taxon>Eubacteriales</taxon>
        <taxon>Oscillospiraceae</taxon>
        <taxon>Ruminococcus</taxon>
    </lineage>
</organism>
<evidence type="ECO:0000259" key="1">
    <source>
        <dbReference type="Pfam" id="PF19789"/>
    </source>
</evidence>
<reference evidence="2" key="1">
    <citation type="submission" date="2021-01" db="EMBL/GenBank/DDBJ databases">
        <title>Genome public.</title>
        <authorList>
            <person name="Liu C."/>
            <person name="Sun Q."/>
        </authorList>
    </citation>
    <scope>NUCLEOTIDE SEQUENCE</scope>
    <source>
        <strain evidence="2">M6</strain>
    </source>
</reference>
<dbReference type="Proteomes" id="UP000633365">
    <property type="component" value="Unassembled WGS sequence"/>
</dbReference>
<proteinExistence type="predicted"/>
<dbReference type="EMBL" id="JAEQMG010000143">
    <property type="protein sequence ID" value="MBK6089555.1"/>
    <property type="molecule type" value="Genomic_DNA"/>
</dbReference>
<feature type="domain" description="DUF6273" evidence="1">
    <location>
        <begin position="115"/>
        <end position="238"/>
    </location>
</feature>
<dbReference type="InterPro" id="IPR046240">
    <property type="entry name" value="DUF6273"/>
</dbReference>
<gene>
    <name evidence="2" type="ORF">JKK62_13050</name>
</gene>
<dbReference type="RefSeq" id="WP_201428274.1">
    <property type="nucleotide sequence ID" value="NZ_JAEQMG010000143.1"/>
</dbReference>
<name>A0A934WTB0_9FIRM</name>
<evidence type="ECO:0000313" key="2">
    <source>
        <dbReference type="EMBL" id="MBK6089555.1"/>
    </source>
</evidence>
<keyword evidence="3" id="KW-1185">Reference proteome</keyword>
<accession>A0A934WTB0</accession>
<protein>
    <recommendedName>
        <fullName evidence="1">DUF6273 domain-containing protein</fullName>
    </recommendedName>
</protein>
<dbReference type="Pfam" id="PF19789">
    <property type="entry name" value="DUF6273"/>
    <property type="match status" value="1"/>
</dbReference>
<sequence>MEDRCVMCGEIIPEGRMVCPVCKERVLTRKGEQTMKARTIRETEYTWEQIEEILAAGKARETFGEDGQITVQVEGIGEAVLNILDYDKDKAANKDMHTMTLQFADLLFDEMPFNEGNCNKWEKSSIRSYMNSIAFKERFEEGFRKMLVPVLKENDGRQETLDTFFLLSVEEMKDKEKKYQRFRSERDCVKVNPEQETEWHWTRSAHRGYAANTWNVAASGDVDYISAAGSIRFAPACVIGAKAIK</sequence>
<comment type="caution">
    <text evidence="2">The sequence shown here is derived from an EMBL/GenBank/DDBJ whole genome shotgun (WGS) entry which is preliminary data.</text>
</comment>
<evidence type="ECO:0000313" key="3">
    <source>
        <dbReference type="Proteomes" id="UP000633365"/>
    </source>
</evidence>